<dbReference type="Pfam" id="PF17384">
    <property type="entry name" value="DUF150_C"/>
    <property type="match status" value="1"/>
</dbReference>
<dbReference type="Gene3D" id="2.30.30.180">
    <property type="entry name" value="Ribosome maturation factor RimP, C-terminal domain"/>
    <property type="match status" value="1"/>
</dbReference>
<dbReference type="Pfam" id="PF02576">
    <property type="entry name" value="RimP_N"/>
    <property type="match status" value="1"/>
</dbReference>
<dbReference type="InterPro" id="IPR035956">
    <property type="entry name" value="RimP_N_sf"/>
</dbReference>
<dbReference type="PANTHER" id="PTHR33867:SF1">
    <property type="entry name" value="RIBOSOME MATURATION FACTOR RIMP"/>
    <property type="match status" value="1"/>
</dbReference>
<organism evidence="6 7">
    <name type="scientific">Bacillus thermozeamaize</name>
    <dbReference type="NCBI Taxonomy" id="230954"/>
    <lineage>
        <taxon>Bacteria</taxon>
        <taxon>Bacillati</taxon>
        <taxon>Bacillota</taxon>
        <taxon>Bacilli</taxon>
        <taxon>Bacillales</taxon>
        <taxon>Bacillaceae</taxon>
        <taxon>Bacillus</taxon>
    </lineage>
</organism>
<reference evidence="7" key="1">
    <citation type="submission" date="2016-06" db="EMBL/GenBank/DDBJ databases">
        <authorList>
            <person name="Nascimento L."/>
            <person name="Pereira R.V."/>
            <person name="Martins L.F."/>
            <person name="Quaggio R.B."/>
            <person name="Silva A.M."/>
            <person name="Setubal J.C."/>
        </authorList>
    </citation>
    <scope>NUCLEOTIDE SEQUENCE [LARGE SCALE GENOMIC DNA]</scope>
</reference>
<accession>A0A1Y3PQG0</accession>
<proteinExistence type="inferred from homology"/>
<dbReference type="InterPro" id="IPR028989">
    <property type="entry name" value="RimP_N"/>
</dbReference>
<dbReference type="HAMAP" id="MF_01077">
    <property type="entry name" value="RimP"/>
    <property type="match status" value="1"/>
</dbReference>
<protein>
    <recommendedName>
        <fullName evidence="3">Ribosome maturation factor RimP</fullName>
    </recommendedName>
</protein>
<comment type="function">
    <text evidence="3">Required for maturation of 30S ribosomal subunits.</text>
</comment>
<keyword evidence="2 3" id="KW-0690">Ribosome biogenesis</keyword>
<dbReference type="AlphaFoldDB" id="A0A1Y3PQG0"/>
<comment type="subcellular location">
    <subcellularLocation>
        <location evidence="3">Cytoplasm</location>
    </subcellularLocation>
</comment>
<evidence type="ECO:0000259" key="4">
    <source>
        <dbReference type="Pfam" id="PF02576"/>
    </source>
</evidence>
<keyword evidence="1 3" id="KW-0963">Cytoplasm</keyword>
<feature type="domain" description="Ribosome maturation factor RimP N-terminal" evidence="4">
    <location>
        <begin position="12"/>
        <end position="84"/>
    </location>
</feature>
<evidence type="ECO:0000256" key="2">
    <source>
        <dbReference type="ARBA" id="ARBA00022517"/>
    </source>
</evidence>
<sequence length="156" mass="17595">MKEKVAQVTEELVTPILEREGLELVDIEYVREGSNWFLRVLIDKEGGVDLDACGRVSEQLSKLLDRRDPIPGPYILEVSSPGAERPLKTDRDLERSLGKPVMVTLYEPFAGSKKHTGRLDAFDKHVLTLALETGERLEIPREKVAQTRLTVDWTGL</sequence>
<dbReference type="Proteomes" id="UP000196475">
    <property type="component" value="Unassembled WGS sequence"/>
</dbReference>
<dbReference type="FunFam" id="3.30.300.70:FF:000001">
    <property type="entry name" value="Ribosome maturation factor RimP"/>
    <property type="match status" value="1"/>
</dbReference>
<dbReference type="GO" id="GO:0000028">
    <property type="term" value="P:ribosomal small subunit assembly"/>
    <property type="evidence" value="ECO:0007669"/>
    <property type="project" value="TreeGrafter"/>
</dbReference>
<evidence type="ECO:0000313" key="7">
    <source>
        <dbReference type="Proteomes" id="UP000196475"/>
    </source>
</evidence>
<evidence type="ECO:0000256" key="3">
    <source>
        <dbReference type="HAMAP-Rule" id="MF_01077"/>
    </source>
</evidence>
<dbReference type="InterPro" id="IPR003728">
    <property type="entry name" value="Ribosome_maturation_RimP"/>
</dbReference>
<dbReference type="CDD" id="cd01734">
    <property type="entry name" value="YlxS_C"/>
    <property type="match status" value="1"/>
</dbReference>
<dbReference type="NCBIfam" id="NF000928">
    <property type="entry name" value="PRK00092.1-2"/>
    <property type="match status" value="1"/>
</dbReference>
<dbReference type="PANTHER" id="PTHR33867">
    <property type="entry name" value="RIBOSOME MATURATION FACTOR RIMP"/>
    <property type="match status" value="1"/>
</dbReference>
<evidence type="ECO:0000313" key="6">
    <source>
        <dbReference type="EMBL" id="OUM88377.1"/>
    </source>
</evidence>
<comment type="caution">
    <text evidence="6">The sequence shown here is derived from an EMBL/GenBank/DDBJ whole genome shotgun (WGS) entry which is preliminary data.</text>
</comment>
<dbReference type="EMBL" id="LZRT01000062">
    <property type="protein sequence ID" value="OUM88377.1"/>
    <property type="molecule type" value="Genomic_DNA"/>
</dbReference>
<comment type="similarity">
    <text evidence="3">Belongs to the RimP family.</text>
</comment>
<dbReference type="GO" id="GO:0005829">
    <property type="term" value="C:cytosol"/>
    <property type="evidence" value="ECO:0007669"/>
    <property type="project" value="TreeGrafter"/>
</dbReference>
<dbReference type="SUPFAM" id="SSF75420">
    <property type="entry name" value="YhbC-like, N-terminal domain"/>
    <property type="match status" value="1"/>
</dbReference>
<dbReference type="InterPro" id="IPR028998">
    <property type="entry name" value="RimP_C"/>
</dbReference>
<evidence type="ECO:0000259" key="5">
    <source>
        <dbReference type="Pfam" id="PF17384"/>
    </source>
</evidence>
<feature type="domain" description="Ribosome maturation factor RimP C-terminal" evidence="5">
    <location>
        <begin position="87"/>
        <end position="153"/>
    </location>
</feature>
<dbReference type="GO" id="GO:0006412">
    <property type="term" value="P:translation"/>
    <property type="evidence" value="ECO:0007669"/>
    <property type="project" value="TreeGrafter"/>
</dbReference>
<dbReference type="InterPro" id="IPR036847">
    <property type="entry name" value="RimP_C_sf"/>
</dbReference>
<name>A0A1Y3PQG0_9BACI</name>
<evidence type="ECO:0000256" key="1">
    <source>
        <dbReference type="ARBA" id="ARBA00022490"/>
    </source>
</evidence>
<dbReference type="Gene3D" id="3.30.300.70">
    <property type="entry name" value="RimP-like superfamily, N-terminal"/>
    <property type="match status" value="1"/>
</dbReference>
<gene>
    <name evidence="3" type="primary">rimP</name>
    <name evidence="6" type="ORF">BAA01_08380</name>
</gene>
<dbReference type="SUPFAM" id="SSF74942">
    <property type="entry name" value="YhbC-like, C-terminal domain"/>
    <property type="match status" value="1"/>
</dbReference>